<dbReference type="EMBL" id="BAABME010005720">
    <property type="protein sequence ID" value="GAA0166423.1"/>
    <property type="molecule type" value="Genomic_DNA"/>
</dbReference>
<evidence type="ECO:0000313" key="2">
    <source>
        <dbReference type="Proteomes" id="UP001454036"/>
    </source>
</evidence>
<sequence length="119" mass="14259">MSFLRINYVKDMEDIDWVQEVNLVKIANTSISLERRRVQKDKQFFDTKDESDRKRPRIVKFTWHSNIGSLDLYKQESISRQEMQHDGNMEIHNQLNSFIVMERNLGKEESQVSRVVLEN</sequence>
<organism evidence="1 2">
    <name type="scientific">Lithospermum erythrorhizon</name>
    <name type="common">Purple gromwell</name>
    <name type="synonym">Lithospermum officinale var. erythrorhizon</name>
    <dbReference type="NCBI Taxonomy" id="34254"/>
    <lineage>
        <taxon>Eukaryota</taxon>
        <taxon>Viridiplantae</taxon>
        <taxon>Streptophyta</taxon>
        <taxon>Embryophyta</taxon>
        <taxon>Tracheophyta</taxon>
        <taxon>Spermatophyta</taxon>
        <taxon>Magnoliopsida</taxon>
        <taxon>eudicotyledons</taxon>
        <taxon>Gunneridae</taxon>
        <taxon>Pentapetalae</taxon>
        <taxon>asterids</taxon>
        <taxon>lamiids</taxon>
        <taxon>Boraginales</taxon>
        <taxon>Boraginaceae</taxon>
        <taxon>Boraginoideae</taxon>
        <taxon>Lithospermeae</taxon>
        <taxon>Lithospermum</taxon>
    </lineage>
</organism>
<accession>A0AAV3QTN5</accession>
<reference evidence="1 2" key="1">
    <citation type="submission" date="2024-01" db="EMBL/GenBank/DDBJ databases">
        <title>The complete chloroplast genome sequence of Lithospermum erythrorhizon: insights into the phylogenetic relationship among Boraginaceae species and the maternal lineages of purple gromwells.</title>
        <authorList>
            <person name="Okada T."/>
            <person name="Watanabe K."/>
        </authorList>
    </citation>
    <scope>NUCLEOTIDE SEQUENCE [LARGE SCALE GENOMIC DNA]</scope>
</reference>
<dbReference type="Proteomes" id="UP001454036">
    <property type="component" value="Unassembled WGS sequence"/>
</dbReference>
<evidence type="ECO:0000313" key="1">
    <source>
        <dbReference type="EMBL" id="GAA0166423.1"/>
    </source>
</evidence>
<protein>
    <submittedName>
        <fullName evidence="1">Uncharacterized protein</fullName>
    </submittedName>
</protein>
<name>A0AAV3QTN5_LITER</name>
<proteinExistence type="predicted"/>
<gene>
    <name evidence="1" type="ORF">LIER_21578</name>
</gene>
<keyword evidence="2" id="KW-1185">Reference proteome</keyword>
<dbReference type="AlphaFoldDB" id="A0AAV3QTN5"/>
<comment type="caution">
    <text evidence="1">The sequence shown here is derived from an EMBL/GenBank/DDBJ whole genome shotgun (WGS) entry which is preliminary data.</text>
</comment>